<evidence type="ECO:0000256" key="1">
    <source>
        <dbReference type="ARBA" id="ARBA00008898"/>
    </source>
</evidence>
<dbReference type="GO" id="GO:0010181">
    <property type="term" value="F:FMN binding"/>
    <property type="evidence" value="ECO:0007669"/>
    <property type="project" value="InterPro"/>
</dbReference>
<name>A0A455T8Q3_9CHLR</name>
<dbReference type="InterPro" id="IPR002563">
    <property type="entry name" value="Flavin_Rdtase-like_dom"/>
</dbReference>
<sequence length="210" mass="22661">MSIDKELFRYVLGQFATGVTVVTTRGSAGLVGLTVNAFCSVSLDPPLVLVCIDLKSRTLQAIRESQVFAVNILSEEQEELARCFALPSEERYRYFCHAPYHQGVTGAPLLEGTLGFVEARLVADYPGGDHAILVGEVVALGTDERSNQGQSRSAQATSGHAIASMALQDGNGQPAQSKRPLAYYRGRYRHLATDYEQPSLSPVSTPGDVL</sequence>
<gene>
    <name evidence="4" type="ORF">KTA_40200</name>
</gene>
<evidence type="ECO:0000313" key="4">
    <source>
        <dbReference type="EMBL" id="BBH95821.1"/>
    </source>
</evidence>
<evidence type="ECO:0000256" key="2">
    <source>
        <dbReference type="ARBA" id="ARBA00023002"/>
    </source>
</evidence>
<dbReference type="InterPro" id="IPR050268">
    <property type="entry name" value="NADH-dep_flavin_reductase"/>
</dbReference>
<keyword evidence="2" id="KW-0560">Oxidoreductase</keyword>
<organism evidence="4">
    <name type="scientific">Thermogemmatispora argillosa</name>
    <dbReference type="NCBI Taxonomy" id="2045280"/>
    <lineage>
        <taxon>Bacteria</taxon>
        <taxon>Bacillati</taxon>
        <taxon>Chloroflexota</taxon>
        <taxon>Ktedonobacteria</taxon>
        <taxon>Thermogemmatisporales</taxon>
        <taxon>Thermogemmatisporaceae</taxon>
        <taxon>Thermogemmatispora</taxon>
    </lineage>
</organism>
<dbReference type="GO" id="GO:0042602">
    <property type="term" value="F:riboflavin reductase (NADPH) activity"/>
    <property type="evidence" value="ECO:0007669"/>
    <property type="project" value="TreeGrafter"/>
</dbReference>
<dbReference type="InterPro" id="IPR012349">
    <property type="entry name" value="Split_barrel_FMN-bd"/>
</dbReference>
<accession>A0A455T8Q3</accession>
<protein>
    <recommendedName>
        <fullName evidence="3">Flavin reductase like domain-containing protein</fullName>
    </recommendedName>
</protein>
<dbReference type="PANTHER" id="PTHR30466">
    <property type="entry name" value="FLAVIN REDUCTASE"/>
    <property type="match status" value="1"/>
</dbReference>
<dbReference type="Pfam" id="PF01613">
    <property type="entry name" value="Flavin_Reduct"/>
    <property type="match status" value="1"/>
</dbReference>
<dbReference type="SMART" id="SM00903">
    <property type="entry name" value="Flavin_Reduct"/>
    <property type="match status" value="1"/>
</dbReference>
<dbReference type="EMBL" id="AP019377">
    <property type="protein sequence ID" value="BBH95821.1"/>
    <property type="molecule type" value="Genomic_DNA"/>
</dbReference>
<dbReference type="SUPFAM" id="SSF50475">
    <property type="entry name" value="FMN-binding split barrel"/>
    <property type="match status" value="1"/>
</dbReference>
<dbReference type="Gene3D" id="2.30.110.10">
    <property type="entry name" value="Electron Transport, Fmn-binding Protein, Chain A"/>
    <property type="match status" value="1"/>
</dbReference>
<dbReference type="PANTHER" id="PTHR30466:SF11">
    <property type="entry name" value="FLAVIN-DEPENDENT MONOOXYGENASE, REDUCTASE SUBUNIT HSAB"/>
    <property type="match status" value="1"/>
</dbReference>
<evidence type="ECO:0000259" key="3">
    <source>
        <dbReference type="SMART" id="SM00903"/>
    </source>
</evidence>
<comment type="similarity">
    <text evidence="1">Belongs to the non-flavoprotein flavin reductase family.</text>
</comment>
<proteinExistence type="inferred from homology"/>
<reference evidence="4" key="1">
    <citation type="submission" date="2018-12" db="EMBL/GenBank/DDBJ databases">
        <title>Novel natural products biosynthetic potential of the class Ktedonobacteria.</title>
        <authorList>
            <person name="Zheng Y."/>
            <person name="Saitou A."/>
            <person name="Wang C.M."/>
            <person name="Toyoda A."/>
            <person name="Minakuchi Y."/>
            <person name="Sekiguchi Y."/>
            <person name="Ueda K."/>
            <person name="Takano H."/>
            <person name="Sakai Y."/>
            <person name="Yokota A."/>
            <person name="Yabe S."/>
        </authorList>
    </citation>
    <scope>NUCLEOTIDE SEQUENCE</scope>
    <source>
        <strain evidence="4">A3-2</strain>
    </source>
</reference>
<dbReference type="AlphaFoldDB" id="A0A455T8Q3"/>
<feature type="domain" description="Flavin reductase like" evidence="3">
    <location>
        <begin position="12"/>
        <end position="149"/>
    </location>
</feature>